<comment type="caution">
    <text evidence="2">The sequence shown here is derived from an EMBL/GenBank/DDBJ whole genome shotgun (WGS) entry which is preliminary data.</text>
</comment>
<gene>
    <name evidence="2" type="primary">Cni-R09F10.5</name>
    <name evidence="2" type="synonym">Cnig_chr_X.g25544</name>
    <name evidence="2" type="ORF">B9Z55_025544</name>
</gene>
<keyword evidence="1" id="KW-0812">Transmembrane</keyword>
<dbReference type="AlphaFoldDB" id="A0A2G5SZL5"/>
<keyword evidence="1" id="KW-1133">Transmembrane helix</keyword>
<keyword evidence="3" id="KW-1185">Reference proteome</keyword>
<evidence type="ECO:0000256" key="1">
    <source>
        <dbReference type="SAM" id="Phobius"/>
    </source>
</evidence>
<organism evidence="2 3">
    <name type="scientific">Caenorhabditis nigoni</name>
    <dbReference type="NCBI Taxonomy" id="1611254"/>
    <lineage>
        <taxon>Eukaryota</taxon>
        <taxon>Metazoa</taxon>
        <taxon>Ecdysozoa</taxon>
        <taxon>Nematoda</taxon>
        <taxon>Chromadorea</taxon>
        <taxon>Rhabditida</taxon>
        <taxon>Rhabditina</taxon>
        <taxon>Rhabditomorpha</taxon>
        <taxon>Rhabditoidea</taxon>
        <taxon>Rhabditidae</taxon>
        <taxon>Peloderinae</taxon>
        <taxon>Caenorhabditis</taxon>
    </lineage>
</organism>
<dbReference type="OrthoDB" id="5798324at2759"/>
<keyword evidence="1" id="KW-0472">Membrane</keyword>
<feature type="transmembrane region" description="Helical" evidence="1">
    <location>
        <begin position="6"/>
        <end position="28"/>
    </location>
</feature>
<name>A0A2G5SZL5_9PELO</name>
<dbReference type="Proteomes" id="UP000230233">
    <property type="component" value="Chromosome X"/>
</dbReference>
<evidence type="ECO:0000313" key="3">
    <source>
        <dbReference type="Proteomes" id="UP000230233"/>
    </source>
</evidence>
<dbReference type="EMBL" id="PDUG01000006">
    <property type="protein sequence ID" value="PIC20296.1"/>
    <property type="molecule type" value="Genomic_DNA"/>
</dbReference>
<protein>
    <submittedName>
        <fullName evidence="2">Uncharacterized protein</fullName>
    </submittedName>
</protein>
<accession>A0A2G5SZL5</accession>
<sequence length="145" mass="16351">MAPALGTTKFGCIFFVAVVCFTIVIVYAHPDKRQNSDKDDYEDVPDQPFPGKIEIMPIVQRDTKHRGVSETVQEIIRELPNDEQYERIGKMLNNSYDAVSKEMATGQTAIRQKMVMAEDRSDRTNYGIGRSTMISGLCSLMVLLL</sequence>
<proteinExistence type="predicted"/>
<reference evidence="3" key="1">
    <citation type="submission" date="2017-10" db="EMBL/GenBank/DDBJ databases">
        <title>Rapid genome shrinkage in a self-fertile nematode reveals novel sperm competition proteins.</title>
        <authorList>
            <person name="Yin D."/>
            <person name="Schwarz E.M."/>
            <person name="Thomas C.G."/>
            <person name="Felde R.L."/>
            <person name="Korf I.F."/>
            <person name="Cutter A.D."/>
            <person name="Schartner C.M."/>
            <person name="Ralston E.J."/>
            <person name="Meyer B.J."/>
            <person name="Haag E.S."/>
        </authorList>
    </citation>
    <scope>NUCLEOTIDE SEQUENCE [LARGE SCALE GENOMIC DNA]</scope>
    <source>
        <strain evidence="3">JU1422</strain>
    </source>
</reference>
<evidence type="ECO:0000313" key="2">
    <source>
        <dbReference type="EMBL" id="PIC20296.1"/>
    </source>
</evidence>